<dbReference type="RefSeq" id="WP_189091598.1">
    <property type="nucleotide sequence ID" value="NZ_BMQL01000020.1"/>
</dbReference>
<comment type="caution">
    <text evidence="2">The sequence shown here is derived from an EMBL/GenBank/DDBJ whole genome shotgun (WGS) entry which is preliminary data.</text>
</comment>
<feature type="signal peptide" evidence="1">
    <location>
        <begin position="1"/>
        <end position="19"/>
    </location>
</feature>
<dbReference type="Proteomes" id="UP000603865">
    <property type="component" value="Unassembled WGS sequence"/>
</dbReference>
<feature type="chain" id="PRO_5037387793" evidence="1">
    <location>
        <begin position="20"/>
        <end position="353"/>
    </location>
</feature>
<reference evidence="2" key="1">
    <citation type="journal article" date="2014" name="Int. J. Syst. Evol. Microbiol.">
        <title>Complete genome sequence of Corynebacterium casei LMG S-19264T (=DSM 44701T), isolated from a smear-ripened cheese.</title>
        <authorList>
            <consortium name="US DOE Joint Genome Institute (JGI-PGF)"/>
            <person name="Walter F."/>
            <person name="Albersmeier A."/>
            <person name="Kalinowski J."/>
            <person name="Ruckert C."/>
        </authorList>
    </citation>
    <scope>NUCLEOTIDE SEQUENCE</scope>
    <source>
        <strain evidence="2">JCM 31311</strain>
    </source>
</reference>
<name>A0A918F964_9DEIO</name>
<proteinExistence type="predicted"/>
<keyword evidence="3" id="KW-1185">Reference proteome</keyword>
<gene>
    <name evidence="2" type="ORF">GCM10008957_32740</name>
</gene>
<evidence type="ECO:0000313" key="3">
    <source>
        <dbReference type="Proteomes" id="UP000603865"/>
    </source>
</evidence>
<accession>A0A918F964</accession>
<evidence type="ECO:0000256" key="1">
    <source>
        <dbReference type="SAM" id="SignalP"/>
    </source>
</evidence>
<keyword evidence="1" id="KW-0732">Signal</keyword>
<reference evidence="2" key="2">
    <citation type="submission" date="2020-09" db="EMBL/GenBank/DDBJ databases">
        <authorList>
            <person name="Sun Q."/>
            <person name="Ohkuma M."/>
        </authorList>
    </citation>
    <scope>NUCLEOTIDE SEQUENCE</scope>
    <source>
        <strain evidence="2">JCM 31311</strain>
    </source>
</reference>
<dbReference type="EMBL" id="BMQL01000020">
    <property type="protein sequence ID" value="GGR17472.1"/>
    <property type="molecule type" value="Genomic_DNA"/>
</dbReference>
<organism evidence="2 3">
    <name type="scientific">Deinococcus ruber</name>
    <dbReference type="NCBI Taxonomy" id="1848197"/>
    <lineage>
        <taxon>Bacteria</taxon>
        <taxon>Thermotogati</taxon>
        <taxon>Deinococcota</taxon>
        <taxon>Deinococci</taxon>
        <taxon>Deinococcales</taxon>
        <taxon>Deinococcaceae</taxon>
        <taxon>Deinococcus</taxon>
    </lineage>
</organism>
<sequence>MYRLLPLLLALTLGSISAAAPVTFVKVYSDGVELLQWTGTQTTLIGTWQLVYTTGTPPTLHVQNDTFSGTRTGATVSLKFTHSLLGSTETQIWNGTLQGTTLTLNRPLSQGGLASIVFQKSSPDAYNAAVAQLRTAVQRQQDQAQAAAQTQAQQQTQIDAQTRAVRDINNHAADALQRTQDVLSTLRDDQRDLTQAARAFPKDLASLQHDQQTVLKDAAKATDCADVSSVQGYDIDIISGYDLDILTGYDTDVLNNALSSQTQHLQQLDQLVSDISSVNQDFSRLWGKLSLSTVAFSVTQAQFDQARTALSTARKTALQTSDTATTARTQALQQAHTLITQAQNVADALTCQP</sequence>
<dbReference type="AlphaFoldDB" id="A0A918F964"/>
<protein>
    <submittedName>
        <fullName evidence="2">Uncharacterized protein</fullName>
    </submittedName>
</protein>
<evidence type="ECO:0000313" key="2">
    <source>
        <dbReference type="EMBL" id="GGR17472.1"/>
    </source>
</evidence>